<dbReference type="Proteomes" id="UP001286313">
    <property type="component" value="Unassembled WGS sequence"/>
</dbReference>
<protein>
    <submittedName>
        <fullName evidence="2">Uncharacterized protein</fullName>
    </submittedName>
</protein>
<name>A0AAE1FRS5_PETCI</name>
<evidence type="ECO:0000313" key="3">
    <source>
        <dbReference type="Proteomes" id="UP001286313"/>
    </source>
</evidence>
<dbReference type="EMBL" id="JAWQEG010001559">
    <property type="protein sequence ID" value="KAK3878435.1"/>
    <property type="molecule type" value="Genomic_DNA"/>
</dbReference>
<proteinExistence type="predicted"/>
<feature type="region of interest" description="Disordered" evidence="1">
    <location>
        <begin position="76"/>
        <end position="117"/>
    </location>
</feature>
<evidence type="ECO:0000256" key="1">
    <source>
        <dbReference type="SAM" id="MobiDB-lite"/>
    </source>
</evidence>
<sequence length="117" mass="12669">MMKGCAKVVKGLTNTSSSYILTVARTFAEARLAARTSTAREYLGPALRVVVRAEPLHLDQANLIIGLHSREDLRFVPTSRSRPSPINLTTSSPFTTVGEGVSDSTSINNPPENVRCQ</sequence>
<keyword evidence="3" id="KW-1185">Reference proteome</keyword>
<feature type="compositionally biased region" description="Polar residues" evidence="1">
    <location>
        <begin position="78"/>
        <end position="95"/>
    </location>
</feature>
<dbReference type="AlphaFoldDB" id="A0AAE1FRS5"/>
<organism evidence="2 3">
    <name type="scientific">Petrolisthes cinctipes</name>
    <name type="common">Flat porcelain crab</name>
    <dbReference type="NCBI Taxonomy" id="88211"/>
    <lineage>
        <taxon>Eukaryota</taxon>
        <taxon>Metazoa</taxon>
        <taxon>Ecdysozoa</taxon>
        <taxon>Arthropoda</taxon>
        <taxon>Crustacea</taxon>
        <taxon>Multicrustacea</taxon>
        <taxon>Malacostraca</taxon>
        <taxon>Eumalacostraca</taxon>
        <taxon>Eucarida</taxon>
        <taxon>Decapoda</taxon>
        <taxon>Pleocyemata</taxon>
        <taxon>Anomura</taxon>
        <taxon>Galatheoidea</taxon>
        <taxon>Porcellanidae</taxon>
        <taxon>Petrolisthes</taxon>
    </lineage>
</organism>
<comment type="caution">
    <text evidence="2">The sequence shown here is derived from an EMBL/GenBank/DDBJ whole genome shotgun (WGS) entry which is preliminary data.</text>
</comment>
<reference evidence="2" key="1">
    <citation type="submission" date="2023-10" db="EMBL/GenBank/DDBJ databases">
        <title>Genome assemblies of two species of porcelain crab, Petrolisthes cinctipes and Petrolisthes manimaculis (Anomura: Porcellanidae).</title>
        <authorList>
            <person name="Angst P."/>
        </authorList>
    </citation>
    <scope>NUCLEOTIDE SEQUENCE</scope>
    <source>
        <strain evidence="2">PB745_01</strain>
        <tissue evidence="2">Gill</tissue>
    </source>
</reference>
<accession>A0AAE1FRS5</accession>
<gene>
    <name evidence="2" type="ORF">Pcinc_017019</name>
</gene>
<evidence type="ECO:0000313" key="2">
    <source>
        <dbReference type="EMBL" id="KAK3878435.1"/>
    </source>
</evidence>
<feature type="compositionally biased region" description="Polar residues" evidence="1">
    <location>
        <begin position="102"/>
        <end position="117"/>
    </location>
</feature>